<gene>
    <name evidence="3" type="ORF">CR203_07335</name>
</gene>
<dbReference type="OrthoDB" id="2451965at2"/>
<feature type="compositionally biased region" description="Polar residues" evidence="1">
    <location>
        <begin position="65"/>
        <end position="76"/>
    </location>
</feature>
<evidence type="ECO:0000259" key="2">
    <source>
        <dbReference type="Pfam" id="PF13472"/>
    </source>
</evidence>
<evidence type="ECO:0000256" key="1">
    <source>
        <dbReference type="SAM" id="MobiDB-lite"/>
    </source>
</evidence>
<dbReference type="Proteomes" id="UP000281498">
    <property type="component" value="Unassembled WGS sequence"/>
</dbReference>
<comment type="caution">
    <text evidence="3">The sequence shown here is derived from an EMBL/GenBank/DDBJ whole genome shotgun (WGS) entry which is preliminary data.</text>
</comment>
<dbReference type="InterPro" id="IPR013830">
    <property type="entry name" value="SGNH_hydro"/>
</dbReference>
<accession>A0A3A9KUK9</accession>
<organism evidence="3 4">
    <name type="scientific">Salipaludibacillus neizhouensis</name>
    <dbReference type="NCBI Taxonomy" id="885475"/>
    <lineage>
        <taxon>Bacteria</taxon>
        <taxon>Bacillati</taxon>
        <taxon>Bacillota</taxon>
        <taxon>Bacilli</taxon>
        <taxon>Bacillales</taxon>
        <taxon>Bacillaceae</taxon>
    </lineage>
</organism>
<dbReference type="EMBL" id="PDOE01000002">
    <property type="protein sequence ID" value="RKL68286.1"/>
    <property type="molecule type" value="Genomic_DNA"/>
</dbReference>
<dbReference type="Pfam" id="PF13472">
    <property type="entry name" value="Lipase_GDSL_2"/>
    <property type="match status" value="1"/>
</dbReference>
<name>A0A3A9KUK9_9BACI</name>
<feature type="region of interest" description="Disordered" evidence="1">
    <location>
        <begin position="39"/>
        <end position="76"/>
    </location>
</feature>
<sequence length="300" mass="33667">MKKIIFISVIVLSLSAIIFGRLYYSNKLEDISASAHEQIGDSGGELSESDDTDNPNADTDVSARSDGNATEESNIDNVRMMDLEKLTKGLLPSVKSIIIEKGLENDEIELVIFGSKANKDSLNQGVDPWPELLESHLNSVYGQDLFAVNNQAFDELTSNEIIEAGYHTDVAELDADVVILESFNWSDNNGSPIVPVEDTVSNLQTMVNVLKEENSEVIVFVQPPQPAHETIYYPTHVETVSEFAEENEIQYIDHWEAWPSIDDDNLLGYMEDGERMPNQQGHDLWMEYIASYFINEVQEN</sequence>
<evidence type="ECO:0000313" key="4">
    <source>
        <dbReference type="Proteomes" id="UP000281498"/>
    </source>
</evidence>
<dbReference type="RefSeq" id="WP_110938626.1">
    <property type="nucleotide sequence ID" value="NZ_KZ614147.1"/>
</dbReference>
<dbReference type="InterPro" id="IPR036514">
    <property type="entry name" value="SGNH_hydro_sf"/>
</dbReference>
<dbReference type="AlphaFoldDB" id="A0A3A9KUK9"/>
<dbReference type="SUPFAM" id="SSF52266">
    <property type="entry name" value="SGNH hydrolase"/>
    <property type="match status" value="1"/>
</dbReference>
<protein>
    <recommendedName>
        <fullName evidence="2">SGNH hydrolase-type esterase domain-containing protein</fullName>
    </recommendedName>
</protein>
<proteinExistence type="predicted"/>
<dbReference type="CDD" id="cd00229">
    <property type="entry name" value="SGNH_hydrolase"/>
    <property type="match status" value="1"/>
</dbReference>
<dbReference type="Gene3D" id="3.40.50.1110">
    <property type="entry name" value="SGNH hydrolase"/>
    <property type="match status" value="1"/>
</dbReference>
<keyword evidence="4" id="KW-1185">Reference proteome</keyword>
<evidence type="ECO:0000313" key="3">
    <source>
        <dbReference type="EMBL" id="RKL68286.1"/>
    </source>
</evidence>
<reference evidence="3 4" key="1">
    <citation type="submission" date="2017-10" db="EMBL/GenBank/DDBJ databases">
        <title>Bacillus sp. nov., a halophilic bacterium isolated from a Keqin Lake.</title>
        <authorList>
            <person name="Wang H."/>
        </authorList>
    </citation>
    <scope>NUCLEOTIDE SEQUENCE [LARGE SCALE GENOMIC DNA]</scope>
    <source>
        <strain evidence="3 4">KCTC 13187</strain>
    </source>
</reference>
<feature type="domain" description="SGNH hydrolase-type esterase" evidence="2">
    <location>
        <begin position="124"/>
        <end position="284"/>
    </location>
</feature>